<evidence type="ECO:0000256" key="1">
    <source>
        <dbReference type="SAM" id="Phobius"/>
    </source>
</evidence>
<feature type="transmembrane region" description="Helical" evidence="1">
    <location>
        <begin position="124"/>
        <end position="143"/>
    </location>
</feature>
<organism evidence="2 3">
    <name type="scientific">Cnuella takakiae</name>
    <dbReference type="NCBI Taxonomy" id="1302690"/>
    <lineage>
        <taxon>Bacteria</taxon>
        <taxon>Pseudomonadati</taxon>
        <taxon>Bacteroidota</taxon>
        <taxon>Chitinophagia</taxon>
        <taxon>Chitinophagales</taxon>
        <taxon>Chitinophagaceae</taxon>
        <taxon>Cnuella</taxon>
    </lineage>
</organism>
<proteinExistence type="predicted"/>
<dbReference type="Proteomes" id="UP000184368">
    <property type="component" value="Unassembled WGS sequence"/>
</dbReference>
<feature type="transmembrane region" description="Helical" evidence="1">
    <location>
        <begin position="86"/>
        <end position="104"/>
    </location>
</feature>
<reference evidence="2 3" key="1">
    <citation type="submission" date="2016-11" db="EMBL/GenBank/DDBJ databases">
        <authorList>
            <person name="Jaros S."/>
            <person name="Januszkiewicz K."/>
            <person name="Wedrychowicz H."/>
        </authorList>
    </citation>
    <scope>NUCLEOTIDE SEQUENCE [LARGE SCALE GENOMIC DNA]</scope>
    <source>
        <strain evidence="2 3">DSM 26897</strain>
    </source>
</reference>
<sequence length="173" mass="18199">MKPTIALGGGLIGAAAITLIHESVKNIVPKAPRMDLVGMEAMSRIMMRSGTLPPPPKKLYTAALVGDLVSNALYYSVAGIGSSKDVWTRGAALGIAAGLGALLVPQRVGLLSAPSYRSKASQSMTLGLYVIGGLVAAAAMNWLHKKSLERKNAYQNHPYHDQLGMEAGVTYPQ</sequence>
<keyword evidence="1" id="KW-0472">Membrane</keyword>
<gene>
    <name evidence="2" type="ORF">SAMN05444008_10312</name>
</gene>
<keyword evidence="1" id="KW-1133">Transmembrane helix</keyword>
<dbReference type="RefSeq" id="WP_073040389.1">
    <property type="nucleotide sequence ID" value="NZ_FQUO01000003.1"/>
</dbReference>
<name>A0A1M4WFK8_9BACT</name>
<keyword evidence="3" id="KW-1185">Reference proteome</keyword>
<protein>
    <submittedName>
        <fullName evidence="2">Uncharacterized protein</fullName>
    </submittedName>
</protein>
<evidence type="ECO:0000313" key="2">
    <source>
        <dbReference type="EMBL" id="SHE79957.1"/>
    </source>
</evidence>
<feature type="transmembrane region" description="Helical" evidence="1">
    <location>
        <begin position="59"/>
        <end position="77"/>
    </location>
</feature>
<dbReference type="EMBL" id="FQUO01000003">
    <property type="protein sequence ID" value="SHE79957.1"/>
    <property type="molecule type" value="Genomic_DNA"/>
</dbReference>
<accession>A0A1M4WFK8</accession>
<dbReference type="AlphaFoldDB" id="A0A1M4WFK8"/>
<evidence type="ECO:0000313" key="3">
    <source>
        <dbReference type="Proteomes" id="UP000184368"/>
    </source>
</evidence>
<keyword evidence="1" id="KW-0812">Transmembrane</keyword>